<dbReference type="KEGG" id="pdf:CD630DERM_15790"/>
<evidence type="ECO:0000256" key="1">
    <source>
        <dbReference type="ARBA" id="ARBA00000085"/>
    </source>
</evidence>
<dbReference type="Pfam" id="PF08448">
    <property type="entry name" value="PAS_4"/>
    <property type="match status" value="1"/>
</dbReference>
<dbReference type="EC" id="2.7.13.3" evidence="2"/>
<organism evidence="12">
    <name type="scientific">Clostridioides difficile</name>
    <name type="common">Peptoclostridium difficile</name>
    <dbReference type="NCBI Taxonomy" id="1496"/>
    <lineage>
        <taxon>Bacteria</taxon>
        <taxon>Bacillati</taxon>
        <taxon>Bacillota</taxon>
        <taxon>Clostridia</taxon>
        <taxon>Peptostreptococcales</taxon>
        <taxon>Peptostreptococcaceae</taxon>
        <taxon>Clostridioides</taxon>
    </lineage>
</organism>
<dbReference type="Pfam" id="PF00512">
    <property type="entry name" value="HisKA"/>
    <property type="match status" value="1"/>
</dbReference>
<name>A0A069AF46_CLODI</name>
<keyword evidence="4 12" id="KW-0808">Transferase</keyword>
<dbReference type="SUPFAM" id="SSF55874">
    <property type="entry name" value="ATPase domain of HSP90 chaperone/DNA topoisomerase II/histidine kinase"/>
    <property type="match status" value="1"/>
</dbReference>
<dbReference type="Gene3D" id="3.30.450.20">
    <property type="entry name" value="PAS domain"/>
    <property type="match status" value="1"/>
</dbReference>
<keyword evidence="8" id="KW-0902">Two-component regulatory system</keyword>
<evidence type="ECO:0000259" key="9">
    <source>
        <dbReference type="PROSITE" id="PS50109"/>
    </source>
</evidence>
<feature type="domain" description="Histidine kinase" evidence="9">
    <location>
        <begin position="369"/>
        <end position="590"/>
    </location>
</feature>
<dbReference type="InterPro" id="IPR036890">
    <property type="entry name" value="HATPase_C_sf"/>
</dbReference>
<dbReference type="RefSeq" id="WP_003436553.1">
    <property type="nucleotide sequence ID" value="NZ_AP031492.1"/>
</dbReference>
<dbReference type="InterPro" id="IPR003661">
    <property type="entry name" value="HisK_dim/P_dom"/>
</dbReference>
<protein>
    <recommendedName>
        <fullName evidence="2">histidine kinase</fullName>
        <ecNumber evidence="2">2.7.13.3</ecNumber>
    </recommendedName>
</protein>
<dbReference type="FunFam" id="3.30.565.10:FF:000037">
    <property type="entry name" value="Hybrid sensor histidine kinase/response regulator"/>
    <property type="match status" value="1"/>
</dbReference>
<dbReference type="InterPro" id="IPR005467">
    <property type="entry name" value="His_kinase_dom"/>
</dbReference>
<evidence type="ECO:0000259" key="11">
    <source>
        <dbReference type="PROSITE" id="PS50113"/>
    </source>
</evidence>
<dbReference type="SMART" id="SM00388">
    <property type="entry name" value="HisKA"/>
    <property type="match status" value="1"/>
</dbReference>
<dbReference type="Proteomes" id="UP000189137">
    <property type="component" value="Unassembled WGS sequence"/>
</dbReference>
<feature type="domain" description="PAC" evidence="11">
    <location>
        <begin position="310"/>
        <end position="361"/>
    </location>
</feature>
<dbReference type="Gene3D" id="3.30.565.10">
    <property type="entry name" value="Histidine kinase-like ATPase, C-terminal domain"/>
    <property type="match status" value="1"/>
</dbReference>
<dbReference type="SUPFAM" id="SSF55785">
    <property type="entry name" value="PYP-like sensor domain (PAS domain)"/>
    <property type="match status" value="1"/>
</dbReference>
<dbReference type="EMBL" id="LK932399">
    <property type="protein sequence ID" value="CDS86786.1"/>
    <property type="molecule type" value="Genomic_DNA"/>
</dbReference>
<dbReference type="PATRIC" id="fig|1496.1373.peg.2017"/>
<dbReference type="PANTHER" id="PTHR43547:SF2">
    <property type="entry name" value="HYBRID SIGNAL TRANSDUCTION HISTIDINE KINASE C"/>
    <property type="match status" value="1"/>
</dbReference>
<dbReference type="InterPro" id="IPR013656">
    <property type="entry name" value="PAS_4"/>
</dbReference>
<evidence type="ECO:0000256" key="3">
    <source>
        <dbReference type="ARBA" id="ARBA00022553"/>
    </source>
</evidence>
<dbReference type="Proteomes" id="UP000878956">
    <property type="component" value="Unassembled WGS sequence"/>
</dbReference>
<dbReference type="EMBL" id="DAEPXK010000009">
    <property type="protein sequence ID" value="HBH1541770.1"/>
    <property type="molecule type" value="Genomic_DNA"/>
</dbReference>
<dbReference type="InterPro" id="IPR036097">
    <property type="entry name" value="HisK_dim/P_sf"/>
</dbReference>
<sequence length="618" mass="71997">MDTHNKYVNFIKNIPVPFLYCRIVKRQEDIEYRVEYISKGMGKVLQLEEGICDKNILDVLPVFKSKKYFKELFSNEVDCIKRYIPTLKNWINIKKQIIGDSYIILYFGKIVFDYRQIIDSFDKKEKVAYIKDEEGIYIDCSENLIPILNNNIKTTKDIFGKNDIEVWGENTGKLFRDDYREGVSSKKRFLQNLFEYEETFFMVEKYFLYDEDELLGTIGIVDNIIYSGYSNRNYNSKDLMKMIEHSIPENMFYKDVYGNYIGFNSGFLNLACMNKEELLGKNSYKISEEEALIDKIFESDKGVVENKKVVTFELNISMNDENKCIEITKRPFFDSYGSVIGIIGTARDISRRKRLEEEMDKTRMEFFANLSHELRTPINLISSSLQVIEKKEADLIESNDTLKRNLGIIKQNGNRILRLVNNVIDFTKMQSGYLDFKPEESDIIAFIEEICMSVADFASQNNIQLTFDTEIEEFSMLFDSEKLERIILNLLSNGIKYNKKDGKINIFLYVKDNVFNMKISDSGIGIPKEKIDKIFNRFEQIDNELSYRVKGSGIGLSLVKSLVELHEGSISLKSQLGIGSEFIVSLPVRSKNNIEKYNHKREISNELSKKLEIEFSDL</sequence>
<evidence type="ECO:0000313" key="14">
    <source>
        <dbReference type="EMBL" id="CDT74610.1"/>
    </source>
</evidence>
<dbReference type="NCBIfam" id="TIGR00229">
    <property type="entry name" value="sensory_box"/>
    <property type="match status" value="1"/>
</dbReference>
<dbReference type="CDD" id="cd00082">
    <property type="entry name" value="HisKA"/>
    <property type="match status" value="1"/>
</dbReference>
<evidence type="ECO:0000256" key="5">
    <source>
        <dbReference type="ARBA" id="ARBA00022741"/>
    </source>
</evidence>
<reference evidence="16 17" key="2">
    <citation type="submission" date="2017-02" db="EMBL/GenBank/DDBJ databases">
        <authorList>
            <consortium name="Pathogen Informatics"/>
        </authorList>
    </citation>
    <scope>NUCLEOTIDE SEQUENCE [LARGE SCALE GENOMIC DNA]</scope>
    <source>
        <strain evidence="16 17">VRECD0157</strain>
    </source>
</reference>
<evidence type="ECO:0000256" key="4">
    <source>
        <dbReference type="ARBA" id="ARBA00022679"/>
    </source>
</evidence>
<reference evidence="12" key="1">
    <citation type="submission" date="2014-07" db="EMBL/GenBank/DDBJ databases">
        <authorList>
            <person name="Monot Marc"/>
        </authorList>
    </citation>
    <scope>NUCLEOTIDE SEQUENCE</scope>
    <source>
        <strain evidence="14">7032989</strain>
        <strain evidence="12">7032994</strain>
    </source>
</reference>
<dbReference type="PRINTS" id="PR00344">
    <property type="entry name" value="BCTRLSENSOR"/>
</dbReference>
<evidence type="ECO:0000256" key="2">
    <source>
        <dbReference type="ARBA" id="ARBA00012438"/>
    </source>
</evidence>
<keyword evidence="5" id="KW-0547">Nucleotide-binding</keyword>
<dbReference type="InterPro" id="IPR003594">
    <property type="entry name" value="HATPase_dom"/>
</dbReference>
<dbReference type="AlphaFoldDB" id="A0A069AF46"/>
<dbReference type="SUPFAM" id="SSF47384">
    <property type="entry name" value="Homodimeric domain of signal transducing histidine kinase"/>
    <property type="match status" value="1"/>
</dbReference>
<evidence type="ECO:0000313" key="13">
    <source>
        <dbReference type="EMBL" id="CDS87095.1"/>
    </source>
</evidence>
<dbReference type="Pfam" id="PF02518">
    <property type="entry name" value="HATPase_c"/>
    <property type="match status" value="1"/>
</dbReference>
<dbReference type="PROSITE" id="PS50112">
    <property type="entry name" value="PAS"/>
    <property type="match status" value="1"/>
</dbReference>
<evidence type="ECO:0000256" key="6">
    <source>
        <dbReference type="ARBA" id="ARBA00022777"/>
    </source>
</evidence>
<dbReference type="PROSITE" id="PS50109">
    <property type="entry name" value="HIS_KIN"/>
    <property type="match status" value="1"/>
</dbReference>
<evidence type="ECO:0000313" key="12">
    <source>
        <dbReference type="EMBL" id="CDS86786.1"/>
    </source>
</evidence>
<accession>A0A069AF46</accession>
<comment type="catalytic activity">
    <reaction evidence="1">
        <text>ATP + protein L-histidine = ADP + protein N-phospho-L-histidine.</text>
        <dbReference type="EC" id="2.7.13.3"/>
    </reaction>
</comment>
<reference evidence="15" key="4">
    <citation type="submission" date="2021-06" db="EMBL/GenBank/DDBJ databases">
        <authorList>
            <consortium name="NCBI Pathogen Detection Project"/>
        </authorList>
    </citation>
    <scope>NUCLEOTIDE SEQUENCE</scope>
    <source>
        <strain evidence="15">HN1000</strain>
    </source>
</reference>
<proteinExistence type="predicted"/>
<dbReference type="InterPro" id="IPR035965">
    <property type="entry name" value="PAS-like_dom_sf"/>
</dbReference>
<gene>
    <name evidence="16" type="primary">arcB</name>
    <name evidence="14" type="ORF">BN1095_710017</name>
    <name evidence="13" type="ORF">BN1096_610011</name>
    <name evidence="12" type="ORF">BN1097_600008</name>
    <name evidence="15" type="ORF">KRM00_001239</name>
    <name evidence="16" type="ORF">SAMEA3375112_02804</name>
</gene>
<dbReference type="SMR" id="A0A069AF46"/>
<dbReference type="EMBL" id="LK933416">
    <property type="protein sequence ID" value="CDT74610.1"/>
    <property type="molecule type" value="Genomic_DNA"/>
</dbReference>
<evidence type="ECO:0000259" key="10">
    <source>
        <dbReference type="PROSITE" id="PS50112"/>
    </source>
</evidence>
<dbReference type="EMBL" id="LK932515">
    <property type="protein sequence ID" value="CDS87095.1"/>
    <property type="molecule type" value="Genomic_DNA"/>
</dbReference>
<dbReference type="GO" id="GO:0005524">
    <property type="term" value="F:ATP binding"/>
    <property type="evidence" value="ECO:0007669"/>
    <property type="project" value="UniProtKB-KW"/>
</dbReference>
<evidence type="ECO:0000313" key="16">
    <source>
        <dbReference type="EMBL" id="SJS75322.1"/>
    </source>
</evidence>
<dbReference type="GO" id="GO:0000155">
    <property type="term" value="F:phosphorelay sensor kinase activity"/>
    <property type="evidence" value="ECO:0007669"/>
    <property type="project" value="InterPro"/>
</dbReference>
<keyword evidence="3" id="KW-0597">Phosphoprotein</keyword>
<dbReference type="PANTHER" id="PTHR43547">
    <property type="entry name" value="TWO-COMPONENT HISTIDINE KINASE"/>
    <property type="match status" value="1"/>
</dbReference>
<keyword evidence="7" id="KW-0067">ATP-binding</keyword>
<evidence type="ECO:0000256" key="7">
    <source>
        <dbReference type="ARBA" id="ARBA00022840"/>
    </source>
</evidence>
<dbReference type="InterPro" id="IPR004358">
    <property type="entry name" value="Sig_transdc_His_kin-like_C"/>
</dbReference>
<dbReference type="InterPro" id="IPR000700">
    <property type="entry name" value="PAS-assoc_C"/>
</dbReference>
<dbReference type="EMBL" id="FUPS01000010">
    <property type="protein sequence ID" value="SJS75322.1"/>
    <property type="molecule type" value="Genomic_DNA"/>
</dbReference>
<evidence type="ECO:0000313" key="17">
    <source>
        <dbReference type="Proteomes" id="UP000189137"/>
    </source>
</evidence>
<dbReference type="Gene3D" id="1.10.287.130">
    <property type="match status" value="1"/>
</dbReference>
<feature type="domain" description="PAS" evidence="10">
    <location>
        <begin position="235"/>
        <end position="321"/>
    </location>
</feature>
<keyword evidence="6 12" id="KW-0418">Kinase</keyword>
<evidence type="ECO:0000313" key="15">
    <source>
        <dbReference type="EMBL" id="HBH1541770.1"/>
    </source>
</evidence>
<dbReference type="InterPro" id="IPR000014">
    <property type="entry name" value="PAS"/>
</dbReference>
<dbReference type="PROSITE" id="PS50113">
    <property type="entry name" value="PAC"/>
    <property type="match status" value="1"/>
</dbReference>
<reference evidence="15" key="3">
    <citation type="journal article" date="2018" name="Genome Biol.">
        <title>SKESA: strategic k-mer extension for scrupulous assemblies.</title>
        <authorList>
            <person name="Souvorov A."/>
            <person name="Agarwala R."/>
            <person name="Lipman D.J."/>
        </authorList>
    </citation>
    <scope>NUCLEOTIDE SEQUENCE</scope>
    <source>
        <strain evidence="15">HN1000</strain>
    </source>
</reference>
<evidence type="ECO:0000256" key="8">
    <source>
        <dbReference type="ARBA" id="ARBA00023012"/>
    </source>
</evidence>
<dbReference type="SMART" id="SM00387">
    <property type="entry name" value="HATPase_c"/>
    <property type="match status" value="1"/>
</dbReference>